<keyword evidence="7" id="KW-0460">Magnesium</keyword>
<evidence type="ECO:0000256" key="1">
    <source>
        <dbReference type="ARBA" id="ARBA00004651"/>
    </source>
</evidence>
<organism evidence="9 10">
    <name type="scientific">Vagococcus acidifermentans</name>
    <dbReference type="NCBI Taxonomy" id="564710"/>
    <lineage>
        <taxon>Bacteria</taxon>
        <taxon>Bacillati</taxon>
        <taxon>Bacillota</taxon>
        <taxon>Bacilli</taxon>
        <taxon>Lactobacillales</taxon>
        <taxon>Enterococcaceae</taxon>
        <taxon>Vagococcus</taxon>
    </lineage>
</organism>
<protein>
    <submittedName>
        <fullName evidence="9">Undecaprenyl-phosphate alpha-N-acetylglucosaminyl 1-phosphate transferase</fullName>
    </submittedName>
</protein>
<evidence type="ECO:0000256" key="6">
    <source>
        <dbReference type="ARBA" id="ARBA00023136"/>
    </source>
</evidence>
<feature type="binding site" evidence="7">
    <location>
        <position position="156"/>
    </location>
    <ligand>
        <name>Mg(2+)</name>
        <dbReference type="ChEBI" id="CHEBI:18420"/>
    </ligand>
</feature>
<keyword evidence="10" id="KW-1185">Reference proteome</keyword>
<dbReference type="RefSeq" id="WP_126814394.1">
    <property type="nucleotide sequence ID" value="NZ_NGKC01000014.1"/>
</dbReference>
<dbReference type="PANTHER" id="PTHR22926:SF3">
    <property type="entry name" value="UNDECAPRENYL-PHOSPHATE ALPHA-N-ACETYLGLUCOSAMINYL 1-PHOSPHATE TRANSFERASE"/>
    <property type="match status" value="1"/>
</dbReference>
<feature type="transmembrane region" description="Helical" evidence="8">
    <location>
        <begin position="130"/>
        <end position="151"/>
    </location>
</feature>
<dbReference type="EMBL" id="NGKC01000014">
    <property type="protein sequence ID" value="RSU10076.1"/>
    <property type="molecule type" value="Genomic_DNA"/>
</dbReference>
<dbReference type="PANTHER" id="PTHR22926">
    <property type="entry name" value="PHOSPHO-N-ACETYLMURAMOYL-PENTAPEPTIDE-TRANSFERASE"/>
    <property type="match status" value="1"/>
</dbReference>
<accession>A0A430APT8</accession>
<dbReference type="GO" id="GO:0005886">
    <property type="term" value="C:plasma membrane"/>
    <property type="evidence" value="ECO:0007669"/>
    <property type="project" value="UniProtKB-SubCell"/>
</dbReference>
<dbReference type="GO" id="GO:0046872">
    <property type="term" value="F:metal ion binding"/>
    <property type="evidence" value="ECO:0007669"/>
    <property type="project" value="UniProtKB-KW"/>
</dbReference>
<name>A0A430APT8_9ENTE</name>
<dbReference type="CDD" id="cd06853">
    <property type="entry name" value="GT_WecA_like"/>
    <property type="match status" value="1"/>
</dbReference>
<dbReference type="Pfam" id="PF00953">
    <property type="entry name" value="Glycos_transf_4"/>
    <property type="match status" value="1"/>
</dbReference>
<evidence type="ECO:0000313" key="10">
    <source>
        <dbReference type="Proteomes" id="UP000286773"/>
    </source>
</evidence>
<feature type="transmembrane region" description="Helical" evidence="8">
    <location>
        <begin position="287"/>
        <end position="315"/>
    </location>
</feature>
<keyword evidence="2" id="KW-1003">Cell membrane</keyword>
<evidence type="ECO:0000256" key="2">
    <source>
        <dbReference type="ARBA" id="ARBA00022475"/>
    </source>
</evidence>
<keyword evidence="6 8" id="KW-0472">Membrane</keyword>
<feature type="transmembrane region" description="Helical" evidence="8">
    <location>
        <begin position="74"/>
        <end position="93"/>
    </location>
</feature>
<feature type="transmembrane region" description="Helical" evidence="8">
    <location>
        <begin position="321"/>
        <end position="344"/>
    </location>
</feature>
<proteinExistence type="predicted"/>
<sequence length="375" mass="41001">MSFITQVAIRLILTVIMAFFLTPLIRKLAFAINAVDYPNNRRINTEPMPTAGGLVIFVTFCFSSLIIFKDIIPFSYAMKIIVPTAIIVVTGLIDDISELSPKGKLFGIILASLYVYFIADISMTSITLPYFGLVPLGWLSFPVTLLWIAALTNAINLIDGLDGLASGVSIIALATIGIVGYVAATAGRVNIQVPLEIFVLLASTVGFFPFNFYPAKQFLGDTGALMLGFMIAIFSLQGLKNATFISLITPLIILGVPITDTVFAIIRRLLNKRPISSADKMHLHHRLLSLGFTHRGAVLMIYALAIIFSIISLLYIVTGTWATILLTIACLFGVELLIETIGLAGNGKQPLLDMFKFIGNRAYRNKKMNKKKNTD</sequence>
<comment type="cofactor">
    <cofactor evidence="7">
        <name>Mg(2+)</name>
        <dbReference type="ChEBI" id="CHEBI:18420"/>
    </cofactor>
</comment>
<feature type="transmembrane region" description="Helical" evidence="8">
    <location>
        <begin position="105"/>
        <end position="124"/>
    </location>
</feature>
<keyword evidence="3 9" id="KW-0808">Transferase</keyword>
<keyword evidence="7" id="KW-0479">Metal-binding</keyword>
<gene>
    <name evidence="9" type="ORF">CBF27_11155</name>
</gene>
<comment type="caution">
    <text evidence="9">The sequence shown here is derived from an EMBL/GenBank/DDBJ whole genome shotgun (WGS) entry which is preliminary data.</text>
</comment>
<feature type="binding site" evidence="7">
    <location>
        <position position="221"/>
    </location>
    <ligand>
        <name>Mg(2+)</name>
        <dbReference type="ChEBI" id="CHEBI:18420"/>
    </ligand>
</feature>
<feature type="transmembrane region" description="Helical" evidence="8">
    <location>
        <begin position="218"/>
        <end position="236"/>
    </location>
</feature>
<evidence type="ECO:0000256" key="3">
    <source>
        <dbReference type="ARBA" id="ARBA00022679"/>
    </source>
</evidence>
<evidence type="ECO:0000256" key="5">
    <source>
        <dbReference type="ARBA" id="ARBA00022989"/>
    </source>
</evidence>
<dbReference type="GO" id="GO:0009103">
    <property type="term" value="P:lipopolysaccharide biosynthetic process"/>
    <property type="evidence" value="ECO:0007669"/>
    <property type="project" value="TreeGrafter"/>
</dbReference>
<feature type="transmembrane region" description="Helical" evidence="8">
    <location>
        <begin position="163"/>
        <end position="183"/>
    </location>
</feature>
<feature type="transmembrane region" description="Helical" evidence="8">
    <location>
        <begin position="195"/>
        <end position="213"/>
    </location>
</feature>
<dbReference type="GO" id="GO:0044038">
    <property type="term" value="P:cell wall macromolecule biosynthetic process"/>
    <property type="evidence" value="ECO:0007669"/>
    <property type="project" value="TreeGrafter"/>
</dbReference>
<dbReference type="AlphaFoldDB" id="A0A430APT8"/>
<keyword evidence="5 8" id="KW-1133">Transmembrane helix</keyword>
<dbReference type="OrthoDB" id="9783652at2"/>
<feature type="transmembrane region" description="Helical" evidence="8">
    <location>
        <begin position="6"/>
        <end position="26"/>
    </location>
</feature>
<dbReference type="InterPro" id="IPR000715">
    <property type="entry name" value="Glycosyl_transferase_4"/>
</dbReference>
<dbReference type="Proteomes" id="UP000286773">
    <property type="component" value="Unassembled WGS sequence"/>
</dbReference>
<evidence type="ECO:0000313" key="9">
    <source>
        <dbReference type="EMBL" id="RSU10076.1"/>
    </source>
</evidence>
<evidence type="ECO:0000256" key="8">
    <source>
        <dbReference type="SAM" id="Phobius"/>
    </source>
</evidence>
<feature type="transmembrane region" description="Helical" evidence="8">
    <location>
        <begin position="242"/>
        <end position="266"/>
    </location>
</feature>
<comment type="subcellular location">
    <subcellularLocation>
        <location evidence="1">Cell membrane</location>
        <topology evidence="1">Multi-pass membrane protein</topology>
    </subcellularLocation>
</comment>
<dbReference type="PROSITE" id="PS01348">
    <property type="entry name" value="MRAY_2"/>
    <property type="match status" value="1"/>
</dbReference>
<dbReference type="InterPro" id="IPR018480">
    <property type="entry name" value="PNAcMuramoyl-5peptid_Trfase_CS"/>
</dbReference>
<dbReference type="GO" id="GO:0016780">
    <property type="term" value="F:phosphotransferase activity, for other substituted phosphate groups"/>
    <property type="evidence" value="ECO:0007669"/>
    <property type="project" value="InterPro"/>
</dbReference>
<evidence type="ECO:0000256" key="4">
    <source>
        <dbReference type="ARBA" id="ARBA00022692"/>
    </source>
</evidence>
<evidence type="ECO:0000256" key="7">
    <source>
        <dbReference type="PIRSR" id="PIRSR600715-1"/>
    </source>
</evidence>
<dbReference type="GO" id="GO:0071555">
    <property type="term" value="P:cell wall organization"/>
    <property type="evidence" value="ECO:0007669"/>
    <property type="project" value="TreeGrafter"/>
</dbReference>
<feature type="transmembrane region" description="Helical" evidence="8">
    <location>
        <begin position="47"/>
        <end position="68"/>
    </location>
</feature>
<reference evidence="9 10" key="1">
    <citation type="submission" date="2017-05" db="EMBL/GenBank/DDBJ databases">
        <title>Vagococcus spp. assemblies.</title>
        <authorList>
            <person name="Gulvik C.A."/>
        </authorList>
    </citation>
    <scope>NUCLEOTIDE SEQUENCE [LARGE SCALE GENOMIC DNA]</scope>
    <source>
        <strain evidence="9 10">LMG 24798</strain>
    </source>
</reference>
<keyword evidence="4 8" id="KW-0812">Transmembrane</keyword>